<dbReference type="Proteomes" id="UP000243524">
    <property type="component" value="Unassembled WGS sequence"/>
</dbReference>
<keyword evidence="3" id="KW-0378">Hydrolase</keyword>
<keyword evidence="4" id="KW-1185">Reference proteome</keyword>
<dbReference type="InterPro" id="IPR035901">
    <property type="entry name" value="GIY-YIG_endonuc_sf"/>
</dbReference>
<organism evidence="3 4">
    <name type="scientific">Halalkalibacillus sediminis</name>
    <dbReference type="NCBI Taxonomy" id="2018042"/>
    <lineage>
        <taxon>Bacteria</taxon>
        <taxon>Bacillati</taxon>
        <taxon>Bacillota</taxon>
        <taxon>Bacilli</taxon>
        <taxon>Bacillales</taxon>
        <taxon>Bacillaceae</taxon>
        <taxon>Halalkalibacillus</taxon>
    </lineage>
</organism>
<keyword evidence="3" id="KW-0255">Endonuclease</keyword>
<dbReference type="InterPro" id="IPR000305">
    <property type="entry name" value="GIY-YIG_endonuc"/>
</dbReference>
<dbReference type="EMBL" id="PJNH01000001">
    <property type="protein sequence ID" value="PKR78413.1"/>
    <property type="molecule type" value="Genomic_DNA"/>
</dbReference>
<proteinExistence type="inferred from homology"/>
<evidence type="ECO:0000313" key="4">
    <source>
        <dbReference type="Proteomes" id="UP000243524"/>
    </source>
</evidence>
<feature type="domain" description="GIY-YIG" evidence="2">
    <location>
        <begin position="1"/>
        <end position="75"/>
    </location>
</feature>
<dbReference type="SUPFAM" id="SSF82771">
    <property type="entry name" value="GIY-YIG endonuclease"/>
    <property type="match status" value="1"/>
</dbReference>
<dbReference type="SMART" id="SM00465">
    <property type="entry name" value="GIYc"/>
    <property type="match status" value="1"/>
</dbReference>
<evidence type="ECO:0000256" key="1">
    <source>
        <dbReference type="ARBA" id="ARBA00007435"/>
    </source>
</evidence>
<name>A0A2I0QVP3_9BACI</name>
<accession>A0A2I0QVP3</accession>
<dbReference type="GO" id="GO:0004519">
    <property type="term" value="F:endonuclease activity"/>
    <property type="evidence" value="ECO:0007669"/>
    <property type="project" value="UniProtKB-KW"/>
</dbReference>
<dbReference type="Gene3D" id="3.40.1440.10">
    <property type="entry name" value="GIY-YIG endonuclease"/>
    <property type="match status" value="1"/>
</dbReference>
<dbReference type="AlphaFoldDB" id="A0A2I0QVP3"/>
<dbReference type="PANTHER" id="PTHR34477:SF1">
    <property type="entry name" value="UPF0213 PROTEIN YHBQ"/>
    <property type="match status" value="1"/>
</dbReference>
<reference evidence="3 4" key="1">
    <citation type="submission" date="2017-06" db="EMBL/GenBank/DDBJ databases">
        <title>the draft geome sequence of Illustriluteabacillus marina B3227.</title>
        <authorList>
            <person name="He R.-H."/>
            <person name="Du Z.-J."/>
        </authorList>
    </citation>
    <scope>NUCLEOTIDE SEQUENCE [LARGE SCALE GENOMIC DNA]</scope>
    <source>
        <strain evidence="3 4">B3227</strain>
    </source>
</reference>
<evidence type="ECO:0000313" key="3">
    <source>
        <dbReference type="EMBL" id="PKR78413.1"/>
    </source>
</evidence>
<gene>
    <name evidence="3" type="ORF">CEY16_01255</name>
</gene>
<comment type="similarity">
    <text evidence="1">Belongs to the UPF0213 family.</text>
</comment>
<dbReference type="OrthoDB" id="9807770at2"/>
<dbReference type="InterPro" id="IPR050190">
    <property type="entry name" value="UPF0213_domain"/>
</dbReference>
<dbReference type="RefSeq" id="WP_101330157.1">
    <property type="nucleotide sequence ID" value="NZ_PJNH01000001.1"/>
</dbReference>
<dbReference type="CDD" id="cd10456">
    <property type="entry name" value="GIY-YIG_UPF0213"/>
    <property type="match status" value="1"/>
</dbReference>
<dbReference type="Pfam" id="PF01541">
    <property type="entry name" value="GIY-YIG"/>
    <property type="match status" value="1"/>
</dbReference>
<sequence length="86" mass="10072">MPFTYMLRCCDQSLYTGYTVDMDKRLNMHLKGEASKYTRVRLPVEVVYVEEFDTKSDAMKRECAIKKLSKSEKEKLILSKPLVSQK</sequence>
<evidence type="ECO:0000259" key="2">
    <source>
        <dbReference type="PROSITE" id="PS50164"/>
    </source>
</evidence>
<comment type="caution">
    <text evidence="3">The sequence shown here is derived from an EMBL/GenBank/DDBJ whole genome shotgun (WGS) entry which is preliminary data.</text>
</comment>
<keyword evidence="3" id="KW-0540">Nuclease</keyword>
<dbReference type="PROSITE" id="PS50164">
    <property type="entry name" value="GIY_YIG"/>
    <property type="match status" value="1"/>
</dbReference>
<dbReference type="PANTHER" id="PTHR34477">
    <property type="entry name" value="UPF0213 PROTEIN YHBQ"/>
    <property type="match status" value="1"/>
</dbReference>
<protein>
    <submittedName>
        <fullName evidence="3">Endonuclease</fullName>
    </submittedName>
</protein>